<name>A0A3S4VUD5_9ACTO</name>
<evidence type="ECO:0000313" key="3">
    <source>
        <dbReference type="Proteomes" id="UP000269542"/>
    </source>
</evidence>
<reference evidence="2 3" key="1">
    <citation type="submission" date="2018-12" db="EMBL/GenBank/DDBJ databases">
        <authorList>
            <consortium name="Pathogen Informatics"/>
        </authorList>
    </citation>
    <scope>NUCLEOTIDE SEQUENCE [LARGE SCALE GENOMIC DNA]</scope>
    <source>
        <strain evidence="2 3">NCTC13354</strain>
    </source>
</reference>
<feature type="transmembrane region" description="Helical" evidence="1">
    <location>
        <begin position="20"/>
        <end position="42"/>
    </location>
</feature>
<keyword evidence="1" id="KW-1133">Transmembrane helix</keyword>
<gene>
    <name evidence="2" type="ORF">NCTC13354_01623</name>
</gene>
<dbReference type="Proteomes" id="UP000269542">
    <property type="component" value="Chromosome"/>
</dbReference>
<keyword evidence="1" id="KW-0472">Membrane</keyword>
<feature type="transmembrane region" description="Helical" evidence="1">
    <location>
        <begin position="135"/>
        <end position="159"/>
    </location>
</feature>
<keyword evidence="3" id="KW-1185">Reference proteome</keyword>
<evidence type="ECO:0000256" key="1">
    <source>
        <dbReference type="SAM" id="Phobius"/>
    </source>
</evidence>
<dbReference type="EMBL" id="LR134476">
    <property type="protein sequence ID" value="VEI13897.1"/>
    <property type="molecule type" value="Genomic_DNA"/>
</dbReference>
<evidence type="ECO:0000313" key="2">
    <source>
        <dbReference type="EMBL" id="VEI13897.1"/>
    </source>
</evidence>
<feature type="transmembrane region" description="Helical" evidence="1">
    <location>
        <begin position="217"/>
        <end position="238"/>
    </location>
</feature>
<sequence>MLRQLRLTGFHVAEFAKVPYFVFLMVTSTLSMLAVQAIALYAWDADPWVAWVRSAIVGMWTTTTAAAGILGFERFKGTLVHLVTARINVFQPLTAVVSAASLFGLLAFGVSWAAWDLVTIGSDVGHGVAPVSAGTFLLFVFLLWLACLAISFTIAALFVLTPNAITYEELLVVPVFILSGMLFTSTEAPAFIESLGWLIPITEPISVLLGKTDPNGVALAAGQTLLTTACWLVLAYFLGRVALRRARVAGTLDVI</sequence>
<feature type="transmembrane region" description="Helical" evidence="1">
    <location>
        <begin position="48"/>
        <end position="72"/>
    </location>
</feature>
<dbReference type="RefSeq" id="WP_126416953.1">
    <property type="nucleotide sequence ID" value="NZ_LR134476.1"/>
</dbReference>
<proteinExistence type="predicted"/>
<dbReference type="AlphaFoldDB" id="A0A3S4VUD5"/>
<feature type="transmembrane region" description="Helical" evidence="1">
    <location>
        <begin position="93"/>
        <end position="115"/>
    </location>
</feature>
<keyword evidence="1" id="KW-0812">Transmembrane</keyword>
<evidence type="ECO:0008006" key="4">
    <source>
        <dbReference type="Google" id="ProtNLM"/>
    </source>
</evidence>
<feature type="transmembrane region" description="Helical" evidence="1">
    <location>
        <begin position="171"/>
        <end position="192"/>
    </location>
</feature>
<protein>
    <recommendedName>
        <fullName evidence="4">ABC-2 type transporter</fullName>
    </recommendedName>
</protein>
<organism evidence="2 3">
    <name type="scientific">Trueperella bialowiezensis</name>
    <dbReference type="NCBI Taxonomy" id="312285"/>
    <lineage>
        <taxon>Bacteria</taxon>
        <taxon>Bacillati</taxon>
        <taxon>Actinomycetota</taxon>
        <taxon>Actinomycetes</taxon>
        <taxon>Actinomycetales</taxon>
        <taxon>Actinomycetaceae</taxon>
        <taxon>Trueperella</taxon>
    </lineage>
</organism>
<dbReference type="KEGG" id="tbw:NCTC13354_01623"/>
<accession>A0A3S4VUD5</accession>
<dbReference type="OrthoDB" id="2166220at2"/>